<dbReference type="RefSeq" id="WP_112112615.1">
    <property type="nucleotide sequence ID" value="NZ_QLSZ01000003.1"/>
</dbReference>
<name>A0A328YKH6_9FLAO</name>
<evidence type="ECO:0000313" key="1">
    <source>
        <dbReference type="EMBL" id="RAR73814.1"/>
    </source>
</evidence>
<organism evidence="1 2">
    <name type="scientific">Flavobacterium aciduliphilum</name>
    <dbReference type="NCBI Taxonomy" id="1101402"/>
    <lineage>
        <taxon>Bacteria</taxon>
        <taxon>Pseudomonadati</taxon>
        <taxon>Bacteroidota</taxon>
        <taxon>Flavobacteriia</taxon>
        <taxon>Flavobacteriales</taxon>
        <taxon>Flavobacteriaceae</taxon>
        <taxon>Flavobacterium</taxon>
    </lineage>
</organism>
<protein>
    <submittedName>
        <fullName evidence="1">Uncharacterized protein</fullName>
    </submittedName>
</protein>
<keyword evidence="2" id="KW-1185">Reference proteome</keyword>
<evidence type="ECO:0000313" key="2">
    <source>
        <dbReference type="Proteomes" id="UP000248840"/>
    </source>
</evidence>
<dbReference type="Proteomes" id="UP000248840">
    <property type="component" value="Unassembled WGS sequence"/>
</dbReference>
<reference evidence="1 2" key="1">
    <citation type="submission" date="2018-06" db="EMBL/GenBank/DDBJ databases">
        <title>Genomic Encyclopedia of Archaeal and Bacterial Type Strains, Phase II (KMG-II): from individual species to whole genera.</title>
        <authorList>
            <person name="Goeker M."/>
        </authorList>
    </citation>
    <scope>NUCLEOTIDE SEQUENCE [LARGE SCALE GENOMIC DNA]</scope>
    <source>
        <strain evidence="1 2">DSM 25663</strain>
    </source>
</reference>
<comment type="caution">
    <text evidence="1">The sequence shown here is derived from an EMBL/GenBank/DDBJ whole genome shotgun (WGS) entry which is preliminary data.</text>
</comment>
<dbReference type="EMBL" id="QLSZ01000003">
    <property type="protein sequence ID" value="RAR73814.1"/>
    <property type="molecule type" value="Genomic_DNA"/>
</dbReference>
<accession>A0A328YKH6</accession>
<sequence>MEKIRLIHKVILRFDILQSQFIEQFPNKIFYYYPNKEDLPRFALKNKFNERIVIEKDLGSNVLWMDKLFFEKIKGYFNSLGLGLYFEDNESFLNFFQNYFLQFNESIGKEGFNPSSFGAGMQLKIADENTRLFWDSLME</sequence>
<proteinExistence type="predicted"/>
<dbReference type="AlphaFoldDB" id="A0A328YKH6"/>
<gene>
    <name evidence="1" type="ORF">CLV55_103133</name>
</gene>